<evidence type="ECO:0000313" key="3">
    <source>
        <dbReference type="Proteomes" id="UP000221999"/>
    </source>
</evidence>
<reference evidence="2 3" key="1">
    <citation type="submission" date="2017-07" db="EMBL/GenBank/DDBJ databases">
        <title>Complete Genome Sequence of the Klebsiella phage YMC16/01/N133_KPN_BP.</title>
        <authorList>
            <person name="Jeon J."/>
            <person name="Yong D."/>
            <person name="Lee K."/>
        </authorList>
    </citation>
    <scope>NUCLEOTIDE SEQUENCE [LARGE SCALE GENOMIC DNA]</scope>
</reference>
<keyword evidence="2" id="KW-0547">Nucleotide-binding</keyword>
<dbReference type="InterPro" id="IPR027417">
    <property type="entry name" value="P-loop_NTPase"/>
</dbReference>
<dbReference type="InterPro" id="IPR006935">
    <property type="entry name" value="Helicase/UvrB_N"/>
</dbReference>
<dbReference type="GO" id="GO:0003677">
    <property type="term" value="F:DNA binding"/>
    <property type="evidence" value="ECO:0007669"/>
    <property type="project" value="InterPro"/>
</dbReference>
<keyword evidence="2" id="KW-0378">Hydrolase</keyword>
<dbReference type="InterPro" id="IPR014001">
    <property type="entry name" value="Helicase_ATP-bd"/>
</dbReference>
<organism evidence="2 3">
    <name type="scientific">Klebsiella phage YMC16/01/N133_KPN_BP</name>
    <dbReference type="NCBI Taxonomy" id="2026102"/>
    <lineage>
        <taxon>Viruses</taxon>
        <taxon>Duplodnaviria</taxon>
        <taxon>Heunggongvirae</taxon>
        <taxon>Uroviricota</taxon>
        <taxon>Caudoviricetes</taxon>
        <taxon>Casjensviridae</taxon>
        <taxon>Seodaemunguvirus</taxon>
        <taxon>Seodaemunguvirus YMC16-01N133</taxon>
    </lineage>
</organism>
<dbReference type="SMART" id="SM00487">
    <property type="entry name" value="DEXDc"/>
    <property type="match status" value="1"/>
</dbReference>
<gene>
    <name evidence="2" type="ORF">KPNN133_006</name>
</gene>
<dbReference type="EMBL" id="MF476925">
    <property type="protein sequence ID" value="ASW27625.1"/>
    <property type="molecule type" value="Genomic_DNA"/>
</dbReference>
<dbReference type="SUPFAM" id="SSF52540">
    <property type="entry name" value="P-loop containing nucleoside triphosphate hydrolases"/>
    <property type="match status" value="2"/>
</dbReference>
<accession>A0A248XD54</accession>
<evidence type="ECO:0000259" key="1">
    <source>
        <dbReference type="PROSITE" id="PS51192"/>
    </source>
</evidence>
<evidence type="ECO:0000313" key="2">
    <source>
        <dbReference type="EMBL" id="ASW27625.1"/>
    </source>
</evidence>
<dbReference type="GO" id="GO:0016787">
    <property type="term" value="F:hydrolase activity"/>
    <property type="evidence" value="ECO:0007669"/>
    <property type="project" value="InterPro"/>
</dbReference>
<dbReference type="Pfam" id="PF04851">
    <property type="entry name" value="ResIII"/>
    <property type="match status" value="1"/>
</dbReference>
<sequence length="494" mass="56354">MSGLRPRSALRKSQQVAYKQIMGGPATMLWLDMGSGKTGTSLTAIRDLLDWGYAAHVLVIAPLLVAEETWPDEIETWEHTVVLDYEVLTGDPDRRSNRALRLPELSIINGENIPWLVEFWEERGGWPYDVVFIDEISRFKNPTKRNKPTKKQVRDVTERVLKALPRGTTEEDAENALRKELKKLRGGITRFGALCSVLPYIDIMVGLTGTPGPNGLIDIWAQFYLLDQGQRLGSNITAYKKRWFDSDYMGYKYEPKPHAFGQIVEAIRDITVSIESDAELPPVVYNTLRCKLPASVMKQYQKFERTLLLEEHDVKAVNEGVLTGKLLQLANGSVYRDNEATGEREVIEIHSRKLEYLDRVIEEANGKPVMVAYSYQFDLDKLKKKYPHAEVVGETKNLQKRWNAGEIQLLLAHPQSAGHGLNLQYGGCILVWYGLCWSLEYYQQLNKRLHRPGQKDTVFIHHIICEGTVDERVMKVLPDKAATQDMLIQATMRK</sequence>
<dbReference type="GO" id="GO:0005524">
    <property type="term" value="F:ATP binding"/>
    <property type="evidence" value="ECO:0007669"/>
    <property type="project" value="InterPro"/>
</dbReference>
<protein>
    <submittedName>
        <fullName evidence="2">Putative superfamily II DNA/RNA helicase</fullName>
    </submittedName>
</protein>
<feature type="domain" description="Helicase ATP-binding" evidence="1">
    <location>
        <begin position="18"/>
        <end position="229"/>
    </location>
</feature>
<proteinExistence type="predicted"/>
<name>A0A248XD54_9CAUD</name>
<keyword evidence="2" id="KW-0347">Helicase</keyword>
<dbReference type="Proteomes" id="UP000221999">
    <property type="component" value="Segment"/>
</dbReference>
<keyword evidence="3" id="KW-1185">Reference proteome</keyword>
<dbReference type="GO" id="GO:0004386">
    <property type="term" value="F:helicase activity"/>
    <property type="evidence" value="ECO:0007669"/>
    <property type="project" value="UniProtKB-KW"/>
</dbReference>
<dbReference type="PANTHER" id="PTHR10799">
    <property type="entry name" value="SNF2/RAD54 HELICASE FAMILY"/>
    <property type="match status" value="1"/>
</dbReference>
<keyword evidence="2" id="KW-0067">ATP-binding</keyword>
<dbReference type="PROSITE" id="PS51192">
    <property type="entry name" value="HELICASE_ATP_BIND_1"/>
    <property type="match status" value="1"/>
</dbReference>
<dbReference type="Gene3D" id="3.40.50.300">
    <property type="entry name" value="P-loop containing nucleotide triphosphate hydrolases"/>
    <property type="match status" value="2"/>
</dbReference>